<evidence type="ECO:0000256" key="2">
    <source>
        <dbReference type="SAM" id="MobiDB-lite"/>
    </source>
</evidence>
<evidence type="ECO:0000313" key="5">
    <source>
        <dbReference type="Proteomes" id="UP000006727"/>
    </source>
</evidence>
<proteinExistence type="predicted"/>
<protein>
    <submittedName>
        <fullName evidence="3 4">Uncharacterized protein</fullName>
    </submittedName>
</protein>
<dbReference type="PANTHER" id="PTHR47871">
    <property type="entry name" value="NAC DOMAIN-CONTAINING PROTEIN 8"/>
    <property type="match status" value="1"/>
</dbReference>
<sequence length="787" mass="88289">MDLSQQEFHANMRGGPPPSQSWHTEEPDSSGYYLHPRVNAHRFSKSDGRPRMRSTINGPGFPPTPKYFPEDPIYPPGFDSSQMYPPGFDKRRNFPDEMIFEESLEVTSVRPFLPQRRAPSGERNTSRAFDEVSRGNNQGSRFESRVPSQSSQTNILVFETNELDASEGGPRVLLSHDGNIRKRKKTGVEDVQAAHADIINLRSSFEKAQPSSIRSSVIGGPFVPRTVGATAQKSASACDKYDKATKLCLKLWKDLDFAMKQREKTLRANEQNFSVSDVNKEALEEEKKLAAAMKVEVTEQRQRLEEEAQKIRTEKDALERISTDIALQMVELKQIQKQIGKEKAALLALKSESSGKKGRSKEPECVTTTGNIPLCVVKAESVGPASYVNTTCFNNTNCDLQSCATPSNLRVEEPRTTEALAVVMNSNMTSMRAGPGTSEGVTVQSYTSKLEENSSEDDMDDVPLATRLRSQRVEKTKQREDLESSTRKVLIQKKESQFLGGNSLVNDFHMKRNKVAIEFALQEDAPGLLEQLEERGLLEDMGIYEDMTVDNLLTTESPASEFGKLERVVGKLWGPTSGLAKDLIPLKGQGSGNMPRYCLACLSSLIEQTRSLRKRNWPVEWGWCRRLRSFLFVFEKHNRIVLERPEYGYATYFFELVQSLPVKWQTQRLIAVMSVASTGRAALLENRQLVVGVDLTDDEGAILEEYGWKCSSGLGSLLNFCDRVVHDYSKGQDLGNDWKHKIGKLLMDGYDQGSIVQSIPRKLERMLEKISSENDALPVIYIKAEPA</sequence>
<keyword evidence="1" id="KW-0175">Coiled coil</keyword>
<keyword evidence="5" id="KW-1185">Reference proteome</keyword>
<dbReference type="Gramene" id="Pp3c24_16350V3.1">
    <property type="protein sequence ID" value="Pp3c24_16350V3.1"/>
    <property type="gene ID" value="Pp3c24_16350"/>
</dbReference>
<feature type="compositionally biased region" description="Basic and acidic residues" evidence="2">
    <location>
        <begin position="124"/>
        <end position="133"/>
    </location>
</feature>
<dbReference type="EnsemblPlants" id="Pp3c24_16350V3.1">
    <property type="protein sequence ID" value="Pp3c24_16350V3.1"/>
    <property type="gene ID" value="Pp3c24_16350"/>
</dbReference>
<dbReference type="InParanoid" id="A0A2K1IH23"/>
<dbReference type="EnsemblPlants" id="Pp3c24_16350V3.2">
    <property type="protein sequence ID" value="Pp3c24_16350V3.2"/>
    <property type="gene ID" value="Pp3c24_16350"/>
</dbReference>
<dbReference type="PANTHER" id="PTHR47871:SF2">
    <property type="entry name" value="OS03G0221300 PROTEIN"/>
    <property type="match status" value="1"/>
</dbReference>
<reference evidence="4" key="3">
    <citation type="submission" date="2020-12" db="UniProtKB">
        <authorList>
            <consortium name="EnsemblPlants"/>
        </authorList>
    </citation>
    <scope>IDENTIFICATION</scope>
</reference>
<dbReference type="Gramene" id="Pp3c24_16350V3.2">
    <property type="protein sequence ID" value="Pp3c24_16350V3.2"/>
    <property type="gene ID" value="Pp3c24_16350"/>
</dbReference>
<reference evidence="3 5" key="2">
    <citation type="journal article" date="2018" name="Plant J.">
        <title>The Physcomitrella patens chromosome-scale assembly reveals moss genome structure and evolution.</title>
        <authorList>
            <person name="Lang D."/>
            <person name="Ullrich K.K."/>
            <person name="Murat F."/>
            <person name="Fuchs J."/>
            <person name="Jenkins J."/>
            <person name="Haas F.B."/>
            <person name="Piednoel M."/>
            <person name="Gundlach H."/>
            <person name="Van Bel M."/>
            <person name="Meyberg R."/>
            <person name="Vives C."/>
            <person name="Morata J."/>
            <person name="Symeonidi A."/>
            <person name="Hiss M."/>
            <person name="Muchero W."/>
            <person name="Kamisugi Y."/>
            <person name="Saleh O."/>
            <person name="Blanc G."/>
            <person name="Decker E.L."/>
            <person name="van Gessel N."/>
            <person name="Grimwood J."/>
            <person name="Hayes R.D."/>
            <person name="Graham S.W."/>
            <person name="Gunter L.E."/>
            <person name="McDaniel S.F."/>
            <person name="Hoernstein S.N.W."/>
            <person name="Larsson A."/>
            <person name="Li F.W."/>
            <person name="Perroud P.F."/>
            <person name="Phillips J."/>
            <person name="Ranjan P."/>
            <person name="Rokshar D.S."/>
            <person name="Rothfels C.J."/>
            <person name="Schneider L."/>
            <person name="Shu S."/>
            <person name="Stevenson D.W."/>
            <person name="Thummler F."/>
            <person name="Tillich M."/>
            <person name="Villarreal Aguilar J.C."/>
            <person name="Widiez T."/>
            <person name="Wong G.K."/>
            <person name="Wymore A."/>
            <person name="Zhang Y."/>
            <person name="Zimmer A.D."/>
            <person name="Quatrano R.S."/>
            <person name="Mayer K.F.X."/>
            <person name="Goodstein D."/>
            <person name="Casacuberta J.M."/>
            <person name="Vandepoele K."/>
            <person name="Reski R."/>
            <person name="Cuming A.C."/>
            <person name="Tuskan G.A."/>
            <person name="Maumus F."/>
            <person name="Salse J."/>
            <person name="Schmutz J."/>
            <person name="Rensing S.A."/>
        </authorList>
    </citation>
    <scope>NUCLEOTIDE SEQUENCE [LARGE SCALE GENOMIC DNA]</scope>
    <source>
        <strain evidence="4 5">cv. Gransden 2004</strain>
    </source>
</reference>
<feature type="region of interest" description="Disordered" evidence="2">
    <location>
        <begin position="1"/>
        <end position="66"/>
    </location>
</feature>
<feature type="compositionally biased region" description="Polar residues" evidence="2">
    <location>
        <begin position="134"/>
        <end position="148"/>
    </location>
</feature>
<reference evidence="3 5" key="1">
    <citation type="journal article" date="2008" name="Science">
        <title>The Physcomitrella genome reveals evolutionary insights into the conquest of land by plants.</title>
        <authorList>
            <person name="Rensing S."/>
            <person name="Lang D."/>
            <person name="Zimmer A."/>
            <person name="Terry A."/>
            <person name="Salamov A."/>
            <person name="Shapiro H."/>
            <person name="Nishiyama T."/>
            <person name="Perroud P.-F."/>
            <person name="Lindquist E."/>
            <person name="Kamisugi Y."/>
            <person name="Tanahashi T."/>
            <person name="Sakakibara K."/>
            <person name="Fujita T."/>
            <person name="Oishi K."/>
            <person name="Shin-I T."/>
            <person name="Kuroki Y."/>
            <person name="Toyoda A."/>
            <person name="Suzuki Y."/>
            <person name="Hashimoto A."/>
            <person name="Yamaguchi K."/>
            <person name="Sugano A."/>
            <person name="Kohara Y."/>
            <person name="Fujiyama A."/>
            <person name="Anterola A."/>
            <person name="Aoki S."/>
            <person name="Ashton N."/>
            <person name="Barbazuk W.B."/>
            <person name="Barker E."/>
            <person name="Bennetzen J."/>
            <person name="Bezanilla M."/>
            <person name="Blankenship R."/>
            <person name="Cho S.H."/>
            <person name="Dutcher S."/>
            <person name="Estelle M."/>
            <person name="Fawcett J.A."/>
            <person name="Gundlach H."/>
            <person name="Hanada K."/>
            <person name="Heyl A."/>
            <person name="Hicks K.A."/>
            <person name="Hugh J."/>
            <person name="Lohr M."/>
            <person name="Mayer K."/>
            <person name="Melkozernov A."/>
            <person name="Murata T."/>
            <person name="Nelson D."/>
            <person name="Pils B."/>
            <person name="Prigge M."/>
            <person name="Reiss B."/>
            <person name="Renner T."/>
            <person name="Rombauts S."/>
            <person name="Rushton P."/>
            <person name="Sanderfoot A."/>
            <person name="Schween G."/>
            <person name="Shiu S.-H."/>
            <person name="Stueber K."/>
            <person name="Theodoulou F.L."/>
            <person name="Tu H."/>
            <person name="Van de Peer Y."/>
            <person name="Verrier P.J."/>
            <person name="Waters E."/>
            <person name="Wood A."/>
            <person name="Yang L."/>
            <person name="Cove D."/>
            <person name="Cuming A."/>
            <person name="Hasebe M."/>
            <person name="Lucas S."/>
            <person name="Mishler D.B."/>
            <person name="Reski R."/>
            <person name="Grigoriev I."/>
            <person name="Quatrano R.S."/>
            <person name="Boore J.L."/>
        </authorList>
    </citation>
    <scope>NUCLEOTIDE SEQUENCE [LARGE SCALE GENOMIC DNA]</scope>
    <source>
        <strain evidence="4 5">cv. Gransden 2004</strain>
    </source>
</reference>
<evidence type="ECO:0000256" key="1">
    <source>
        <dbReference type="SAM" id="Coils"/>
    </source>
</evidence>
<dbReference type="AlphaFoldDB" id="A0A2K1IH23"/>
<evidence type="ECO:0000313" key="4">
    <source>
        <dbReference type="EnsemblPlants" id="Pp3c24_16350V3.1"/>
    </source>
</evidence>
<evidence type="ECO:0000313" key="3">
    <source>
        <dbReference type="EMBL" id="PNR28570.1"/>
    </source>
</evidence>
<dbReference type="EMBL" id="ABEU02000024">
    <property type="protein sequence ID" value="PNR28570.1"/>
    <property type="molecule type" value="Genomic_DNA"/>
</dbReference>
<name>A0A2K1IH23_PHYPA</name>
<dbReference type="Proteomes" id="UP000006727">
    <property type="component" value="Chromosome 24"/>
</dbReference>
<accession>A0A2K1IH23</accession>
<organism evidence="3">
    <name type="scientific">Physcomitrium patens</name>
    <name type="common">Spreading-leaved earth moss</name>
    <name type="synonym">Physcomitrella patens</name>
    <dbReference type="NCBI Taxonomy" id="3218"/>
    <lineage>
        <taxon>Eukaryota</taxon>
        <taxon>Viridiplantae</taxon>
        <taxon>Streptophyta</taxon>
        <taxon>Embryophyta</taxon>
        <taxon>Bryophyta</taxon>
        <taxon>Bryophytina</taxon>
        <taxon>Bryopsida</taxon>
        <taxon>Funariidae</taxon>
        <taxon>Funariales</taxon>
        <taxon>Funariaceae</taxon>
        <taxon>Physcomitrium</taxon>
    </lineage>
</organism>
<feature type="region of interest" description="Disordered" evidence="2">
    <location>
        <begin position="115"/>
        <end position="148"/>
    </location>
</feature>
<gene>
    <name evidence="3" type="ORF">PHYPA_029162</name>
</gene>
<dbReference type="PaxDb" id="3218-PP1S323_75V6.1"/>
<feature type="coiled-coil region" evidence="1">
    <location>
        <begin position="280"/>
        <end position="352"/>
    </location>
</feature>